<dbReference type="Proteomes" id="UP000502377">
    <property type="component" value="Chromosome"/>
</dbReference>
<evidence type="ECO:0000313" key="3">
    <source>
        <dbReference type="Proteomes" id="UP000502377"/>
    </source>
</evidence>
<accession>A0A6G5QQV0</accession>
<proteinExistence type="predicted"/>
<gene>
    <name evidence="2" type="ORF">CRECT_2382</name>
</gene>
<dbReference type="KEGG" id="crx:CRECT_2382"/>
<organism evidence="2 3">
    <name type="scientific">Campylobacter rectus</name>
    <name type="common">Wolinella recta</name>
    <dbReference type="NCBI Taxonomy" id="203"/>
    <lineage>
        <taxon>Bacteria</taxon>
        <taxon>Pseudomonadati</taxon>
        <taxon>Campylobacterota</taxon>
        <taxon>Epsilonproteobacteria</taxon>
        <taxon>Campylobacterales</taxon>
        <taxon>Campylobacteraceae</taxon>
        <taxon>Campylobacter</taxon>
    </lineage>
</organism>
<keyword evidence="1" id="KW-0472">Membrane</keyword>
<dbReference type="AlphaFoldDB" id="A0A6G5QQV0"/>
<keyword evidence="1" id="KW-1133">Transmembrane helix</keyword>
<sequence>MRKIKFDIILKYKFLGIFMGKIKVVCIAAIIIFLFYAKSVGMAWFVLVMMLSGIISYSMSSFLDDINGR</sequence>
<name>A0A6G5QQV0_CAMRE</name>
<protein>
    <submittedName>
        <fullName evidence="2">Uncharacterized protein</fullName>
    </submittedName>
</protein>
<reference evidence="2 3" key="1">
    <citation type="submission" date="2016-07" db="EMBL/GenBank/DDBJ databases">
        <title>Comparative genomics of the Campylobacter concisus group.</title>
        <authorList>
            <person name="Miller W.G."/>
            <person name="Yee E."/>
            <person name="Chapman M.H."/>
            <person name="Huynh S."/>
            <person name="Bono J.L."/>
            <person name="On S.L.W."/>
            <person name="StLeger J."/>
            <person name="Foster G."/>
            <person name="Parker C.T."/>
        </authorList>
    </citation>
    <scope>NUCLEOTIDE SEQUENCE [LARGE SCALE GENOMIC DNA]</scope>
    <source>
        <strain evidence="2 3">ATCC 33238</strain>
    </source>
</reference>
<keyword evidence="1" id="KW-0812">Transmembrane</keyword>
<evidence type="ECO:0000256" key="1">
    <source>
        <dbReference type="SAM" id="Phobius"/>
    </source>
</evidence>
<feature type="transmembrane region" description="Helical" evidence="1">
    <location>
        <begin position="42"/>
        <end position="63"/>
    </location>
</feature>
<feature type="transmembrane region" description="Helical" evidence="1">
    <location>
        <begin position="12"/>
        <end position="36"/>
    </location>
</feature>
<dbReference type="EMBL" id="CP012543">
    <property type="protein sequence ID" value="QCD47964.1"/>
    <property type="molecule type" value="Genomic_DNA"/>
</dbReference>
<evidence type="ECO:0000313" key="2">
    <source>
        <dbReference type="EMBL" id="QCD47964.1"/>
    </source>
</evidence>